<evidence type="ECO:0000313" key="9">
    <source>
        <dbReference type="Proteomes" id="UP000198928"/>
    </source>
</evidence>
<dbReference type="InterPro" id="IPR018076">
    <property type="entry name" value="T2SS_GspF_dom"/>
</dbReference>
<comment type="subcellular location">
    <subcellularLocation>
        <location evidence="1">Cell membrane</location>
        <topology evidence="1">Multi-pass membrane protein</topology>
    </subcellularLocation>
</comment>
<evidence type="ECO:0000256" key="4">
    <source>
        <dbReference type="ARBA" id="ARBA00022989"/>
    </source>
</evidence>
<dbReference type="EMBL" id="FOSG01000020">
    <property type="protein sequence ID" value="SFL50505.1"/>
    <property type="molecule type" value="Genomic_DNA"/>
</dbReference>
<gene>
    <name evidence="8" type="ORF">SAMN05192584_12045</name>
</gene>
<keyword evidence="4 6" id="KW-1133">Transmembrane helix</keyword>
<name>A0A1I4I882_9ACTN</name>
<evidence type="ECO:0000256" key="1">
    <source>
        <dbReference type="ARBA" id="ARBA00004651"/>
    </source>
</evidence>
<dbReference type="Proteomes" id="UP000198928">
    <property type="component" value="Unassembled WGS sequence"/>
</dbReference>
<evidence type="ECO:0000313" key="8">
    <source>
        <dbReference type="EMBL" id="SFL50505.1"/>
    </source>
</evidence>
<dbReference type="PANTHER" id="PTHR35007">
    <property type="entry name" value="INTEGRAL MEMBRANE PROTEIN-RELATED"/>
    <property type="match status" value="1"/>
</dbReference>
<sequence>MTAAGAQAGAQPEVVYAGSLCAAMVCARAMSRLPGRPGEGLRRARLLCSDGAEPVSRWGGPAAGAVETVARTVRGFGARVGPAGWCPVGGALLALLGESVLPLLAGAVAVPLLGRRLRARERRRAGAAREAAVIALCSAVAGELRAGRTPERALLATGMPGFGDTGAVVLAAARFGGDVPGALRQAARQKGAEGLGGMAACWQVAVDGGAGLADGLDRVAGSLRAERDRREELRAQLAGPRSTALVLALLPLFGLLLGGAMGARPLHVLLHSPAGWVCLAGAGLLEWAGLAWVSTIVRRAEEGGRR</sequence>
<keyword evidence="2" id="KW-1003">Cell membrane</keyword>
<accession>A0A1I4I882</accession>
<protein>
    <submittedName>
        <fullName evidence="8">Tight adherence protein B</fullName>
    </submittedName>
</protein>
<dbReference type="PANTHER" id="PTHR35007:SF4">
    <property type="entry name" value="CONSERVED TRANSMEMBRANE PROTEIN-RELATED"/>
    <property type="match status" value="1"/>
</dbReference>
<keyword evidence="5 6" id="KW-0472">Membrane</keyword>
<evidence type="ECO:0000256" key="2">
    <source>
        <dbReference type="ARBA" id="ARBA00022475"/>
    </source>
</evidence>
<organism evidence="8 9">
    <name type="scientific">Streptomyces pini</name>
    <dbReference type="NCBI Taxonomy" id="1520580"/>
    <lineage>
        <taxon>Bacteria</taxon>
        <taxon>Bacillati</taxon>
        <taxon>Actinomycetota</taxon>
        <taxon>Actinomycetes</taxon>
        <taxon>Kitasatosporales</taxon>
        <taxon>Streptomycetaceae</taxon>
        <taxon>Streptomyces</taxon>
    </lineage>
</organism>
<feature type="transmembrane region" description="Helical" evidence="6">
    <location>
        <begin position="244"/>
        <end position="262"/>
    </location>
</feature>
<dbReference type="AlphaFoldDB" id="A0A1I4I882"/>
<proteinExistence type="predicted"/>
<evidence type="ECO:0000256" key="6">
    <source>
        <dbReference type="SAM" id="Phobius"/>
    </source>
</evidence>
<dbReference type="GO" id="GO:0005886">
    <property type="term" value="C:plasma membrane"/>
    <property type="evidence" value="ECO:0007669"/>
    <property type="project" value="UniProtKB-SubCell"/>
</dbReference>
<feature type="transmembrane region" description="Helical" evidence="6">
    <location>
        <begin position="274"/>
        <end position="297"/>
    </location>
</feature>
<keyword evidence="3 6" id="KW-0812">Transmembrane</keyword>
<keyword evidence="9" id="KW-1185">Reference proteome</keyword>
<feature type="transmembrane region" description="Helical" evidence="6">
    <location>
        <begin position="91"/>
        <end position="114"/>
    </location>
</feature>
<evidence type="ECO:0000256" key="3">
    <source>
        <dbReference type="ARBA" id="ARBA00022692"/>
    </source>
</evidence>
<evidence type="ECO:0000256" key="5">
    <source>
        <dbReference type="ARBA" id="ARBA00023136"/>
    </source>
</evidence>
<evidence type="ECO:0000259" key="7">
    <source>
        <dbReference type="Pfam" id="PF00482"/>
    </source>
</evidence>
<feature type="domain" description="Type II secretion system protein GspF" evidence="7">
    <location>
        <begin position="198"/>
        <end position="256"/>
    </location>
</feature>
<dbReference type="Pfam" id="PF00482">
    <property type="entry name" value="T2SSF"/>
    <property type="match status" value="1"/>
</dbReference>
<reference evidence="9" key="1">
    <citation type="submission" date="2016-10" db="EMBL/GenBank/DDBJ databases">
        <authorList>
            <person name="Varghese N."/>
            <person name="Submissions S."/>
        </authorList>
    </citation>
    <scope>NUCLEOTIDE SEQUENCE [LARGE SCALE GENOMIC DNA]</scope>
    <source>
        <strain evidence="9">PL19</strain>
    </source>
</reference>